<reference evidence="2 3" key="1">
    <citation type="submission" date="2015-02" db="EMBL/GenBank/DDBJ databases">
        <title>Draft genome sequences of ten Microbacterium spp. with emphasis on heavy metal contaminated environments.</title>
        <authorList>
            <person name="Corretto E."/>
        </authorList>
    </citation>
    <scope>NUCLEOTIDE SEQUENCE [LARGE SCALE GENOMIC DNA]</scope>
    <source>
        <strain evidence="2 3">DSM 8608</strain>
    </source>
</reference>
<dbReference type="GO" id="GO:0008865">
    <property type="term" value="F:fructokinase activity"/>
    <property type="evidence" value="ECO:0007669"/>
    <property type="project" value="UniProtKB-EC"/>
</dbReference>
<dbReference type="PANTHER" id="PTHR18964">
    <property type="entry name" value="ROK (REPRESSOR, ORF, KINASE) FAMILY"/>
    <property type="match status" value="1"/>
</dbReference>
<evidence type="ECO:0000256" key="1">
    <source>
        <dbReference type="ARBA" id="ARBA00006479"/>
    </source>
</evidence>
<keyword evidence="2" id="KW-0808">Transferase</keyword>
<dbReference type="Pfam" id="PF00480">
    <property type="entry name" value="ROK"/>
    <property type="match status" value="1"/>
</dbReference>
<dbReference type="InterPro" id="IPR000600">
    <property type="entry name" value="ROK"/>
</dbReference>
<dbReference type="EMBL" id="JYJA01000031">
    <property type="protein sequence ID" value="KJL43455.1"/>
    <property type="molecule type" value="Genomic_DNA"/>
</dbReference>
<keyword evidence="3" id="KW-1185">Reference proteome</keyword>
<dbReference type="RefSeq" id="WP_045297956.1">
    <property type="nucleotide sequence ID" value="NZ_JYJA01000031.1"/>
</dbReference>
<accession>A0A0M2HGL2</accession>
<dbReference type="Gene3D" id="3.30.420.40">
    <property type="match status" value="2"/>
</dbReference>
<sequence length="326" mass="32132">MSGCAEAPAVVAGIDIGGTKTSGALVAADGTVLARATRDTPARTGGAAMAETAALLVEELADDAGVRPDAVGVGAAGVVDPRSGAIRAASDMFVDWAGFPLGEHLGDRLDVEVRVENDVNAFLLGETAWGSGRGSDVLGVMLGTGVGGALVLDGTLRHGPYGAAGEIGHTPGYGDLVCTCGRTGHLETLASGTSIARRYAAATGEAVVSARVVADRARTGDPVAKTVFDVAGRAVALACISAATLVDVPLAVVGGGVASAWDLLAPAVAATLLTDPPVSGAPLRIVPGTLRGDAVVLGAAALVAASDRSIPSEPFAEGELLRDVAS</sequence>
<dbReference type="SUPFAM" id="SSF53067">
    <property type="entry name" value="Actin-like ATPase domain"/>
    <property type="match status" value="1"/>
</dbReference>
<keyword evidence="2" id="KW-0418">Kinase</keyword>
<dbReference type="Proteomes" id="UP000034098">
    <property type="component" value="Unassembled WGS sequence"/>
</dbReference>
<dbReference type="PATRIC" id="fig|69370.6.peg.1545"/>
<dbReference type="AlphaFoldDB" id="A0A0M2HGL2"/>
<evidence type="ECO:0000313" key="3">
    <source>
        <dbReference type="Proteomes" id="UP000034098"/>
    </source>
</evidence>
<comment type="similarity">
    <text evidence="1">Belongs to the ROK (NagC/XylR) family.</text>
</comment>
<dbReference type="InterPro" id="IPR049874">
    <property type="entry name" value="ROK_cs"/>
</dbReference>
<dbReference type="OrthoDB" id="9810372at2"/>
<evidence type="ECO:0000313" key="2">
    <source>
        <dbReference type="EMBL" id="KJL43455.1"/>
    </source>
</evidence>
<dbReference type="InterPro" id="IPR043129">
    <property type="entry name" value="ATPase_NBD"/>
</dbReference>
<protein>
    <submittedName>
        <fullName evidence="2">Fructokinase</fullName>
        <ecNumber evidence="2">2.7.1.4</ecNumber>
    </submittedName>
</protein>
<comment type="caution">
    <text evidence="2">The sequence shown here is derived from an EMBL/GenBank/DDBJ whole genome shotgun (WGS) entry which is preliminary data.</text>
</comment>
<dbReference type="PROSITE" id="PS01125">
    <property type="entry name" value="ROK"/>
    <property type="match status" value="1"/>
</dbReference>
<dbReference type="EC" id="2.7.1.4" evidence="2"/>
<organism evidence="2 3">
    <name type="scientific">Microbacterium trichothecenolyticum</name>
    <name type="common">Aureobacterium trichothecenolyticum</name>
    <dbReference type="NCBI Taxonomy" id="69370"/>
    <lineage>
        <taxon>Bacteria</taxon>
        <taxon>Bacillati</taxon>
        <taxon>Actinomycetota</taxon>
        <taxon>Actinomycetes</taxon>
        <taxon>Micrococcales</taxon>
        <taxon>Microbacteriaceae</taxon>
        <taxon>Microbacterium</taxon>
    </lineage>
</organism>
<name>A0A0M2HGL2_MICTR</name>
<proteinExistence type="inferred from homology"/>
<gene>
    <name evidence="2" type="primary">mak</name>
    <name evidence="2" type="ORF">RS82_01511</name>
</gene>
<dbReference type="PANTHER" id="PTHR18964:SF169">
    <property type="entry name" value="N-ACETYLMANNOSAMINE KINASE"/>
    <property type="match status" value="1"/>
</dbReference>